<keyword evidence="4" id="KW-1185">Reference proteome</keyword>
<reference evidence="3 4" key="1">
    <citation type="journal article" date="2023" name="Microb. Genom.">
        <title>Mesoterricola silvestris gen. nov., sp. nov., Mesoterricola sediminis sp. nov., Geothrix oryzae sp. nov., Geothrix edaphica sp. nov., Geothrix rubra sp. nov., and Geothrix limicola sp. nov., six novel members of Acidobacteriota isolated from soils.</title>
        <authorList>
            <person name="Weisberg A.J."/>
            <person name="Pearce E."/>
            <person name="Kramer C.G."/>
            <person name="Chang J.H."/>
            <person name="Clarke C.R."/>
        </authorList>
    </citation>
    <scope>NUCLEOTIDE SEQUENCE [LARGE SCALE GENOMIC DNA]</scope>
    <source>
        <strain evidence="3 4">NE20-4-1</strain>
    </source>
</reference>
<dbReference type="Pfam" id="PF01381">
    <property type="entry name" value="HTH_3"/>
    <property type="match status" value="1"/>
</dbReference>
<proteinExistence type="predicted"/>
<dbReference type="CDD" id="cd00093">
    <property type="entry name" value="HTH_XRE"/>
    <property type="match status" value="1"/>
</dbReference>
<dbReference type="EMBL" id="JARAWJ010000035">
    <property type="protein sequence ID" value="MDX3042189.1"/>
    <property type="molecule type" value="Genomic_DNA"/>
</dbReference>
<protein>
    <submittedName>
        <fullName evidence="3">Helix-turn-helix transcriptional regulator</fullName>
    </submittedName>
</protein>
<dbReference type="SUPFAM" id="SSF47413">
    <property type="entry name" value="lambda repressor-like DNA-binding domains"/>
    <property type="match status" value="1"/>
</dbReference>
<gene>
    <name evidence="3" type="ORF">PV383_34165</name>
</gene>
<dbReference type="Proteomes" id="UP001282474">
    <property type="component" value="Unassembled WGS sequence"/>
</dbReference>
<evidence type="ECO:0000313" key="3">
    <source>
        <dbReference type="EMBL" id="MDX3042189.1"/>
    </source>
</evidence>
<comment type="caution">
    <text evidence="3">The sequence shown here is derived from an EMBL/GenBank/DDBJ whole genome shotgun (WGS) entry which is preliminary data.</text>
</comment>
<feature type="region of interest" description="Disordered" evidence="1">
    <location>
        <begin position="169"/>
        <end position="194"/>
    </location>
</feature>
<sequence>MSNDAGHRFPLALAVNEDTHRIPIRAGATTVETRGRESSPSPSSATDTAERHGRLCRWCRRPLSRYNNEPYCSACSRHVSATPSPPPQVVPEVWKRVDVREALWARDFGRVCHLVRIGSSLRQSDMAELTGLSQAFLSMLESGVRRLTNIDKIVELLAGLNTPAELTGPMLQPSTAEGRPCGPSLTGKKAEWPA</sequence>
<evidence type="ECO:0000256" key="1">
    <source>
        <dbReference type="SAM" id="MobiDB-lite"/>
    </source>
</evidence>
<name>A0ABU4MXK0_9ACTN</name>
<evidence type="ECO:0000313" key="4">
    <source>
        <dbReference type="Proteomes" id="UP001282474"/>
    </source>
</evidence>
<dbReference type="InterPro" id="IPR010982">
    <property type="entry name" value="Lambda_DNA-bd_dom_sf"/>
</dbReference>
<dbReference type="RefSeq" id="WP_193382770.1">
    <property type="nucleotide sequence ID" value="NZ_JABXWF010000035.1"/>
</dbReference>
<evidence type="ECO:0000259" key="2">
    <source>
        <dbReference type="PROSITE" id="PS50943"/>
    </source>
</evidence>
<organism evidence="3 4">
    <name type="scientific">Streptomyces caniscabiei</name>
    <dbReference type="NCBI Taxonomy" id="2746961"/>
    <lineage>
        <taxon>Bacteria</taxon>
        <taxon>Bacillati</taxon>
        <taxon>Actinomycetota</taxon>
        <taxon>Actinomycetes</taxon>
        <taxon>Kitasatosporales</taxon>
        <taxon>Streptomycetaceae</taxon>
        <taxon>Streptomyces</taxon>
    </lineage>
</organism>
<dbReference type="PROSITE" id="PS50943">
    <property type="entry name" value="HTH_CROC1"/>
    <property type="match status" value="1"/>
</dbReference>
<dbReference type="Gene3D" id="1.10.260.40">
    <property type="entry name" value="lambda repressor-like DNA-binding domains"/>
    <property type="match status" value="1"/>
</dbReference>
<feature type="domain" description="HTH cro/C1-type" evidence="2">
    <location>
        <begin position="123"/>
        <end position="166"/>
    </location>
</feature>
<dbReference type="InterPro" id="IPR001387">
    <property type="entry name" value="Cro/C1-type_HTH"/>
</dbReference>
<accession>A0ABU4MXK0</accession>
<feature type="region of interest" description="Disordered" evidence="1">
    <location>
        <begin position="24"/>
        <end position="48"/>
    </location>
</feature>